<dbReference type="AlphaFoldDB" id="A0A6S6SZ04"/>
<accession>A0A6S6SZ04</accession>
<dbReference type="EMBL" id="CACVAT010000121">
    <property type="protein sequence ID" value="CAA6808399.1"/>
    <property type="molecule type" value="Genomic_DNA"/>
</dbReference>
<keyword evidence="1" id="KW-0472">Membrane</keyword>
<name>A0A6S6SZ04_9GAMM</name>
<protein>
    <submittedName>
        <fullName evidence="2">RND transporter</fullName>
    </submittedName>
</protein>
<keyword evidence="1" id="KW-1133">Transmembrane helix</keyword>
<sequence length="76" mass="8490">MDKIRILLGKIPLFPLVIISLMLGMAPFVPEPHLWEKLKMLGNGTLSAPMDIFDLLMHGLPVTILILKLTLQKKDG</sequence>
<evidence type="ECO:0000313" key="2">
    <source>
        <dbReference type="EMBL" id="CAA6808399.1"/>
    </source>
</evidence>
<feature type="transmembrane region" description="Helical" evidence="1">
    <location>
        <begin position="50"/>
        <end position="71"/>
    </location>
</feature>
<keyword evidence="1" id="KW-0812">Transmembrane</keyword>
<proteinExistence type="predicted"/>
<organism evidence="2">
    <name type="scientific">uncultured Thiotrichaceae bacterium</name>
    <dbReference type="NCBI Taxonomy" id="298394"/>
    <lineage>
        <taxon>Bacteria</taxon>
        <taxon>Pseudomonadati</taxon>
        <taxon>Pseudomonadota</taxon>
        <taxon>Gammaproteobacteria</taxon>
        <taxon>Thiotrichales</taxon>
        <taxon>Thiotrichaceae</taxon>
        <taxon>environmental samples</taxon>
    </lineage>
</organism>
<evidence type="ECO:0000256" key="1">
    <source>
        <dbReference type="SAM" id="Phobius"/>
    </source>
</evidence>
<gene>
    <name evidence="2" type="ORF">HELGO_WM31886</name>
</gene>
<reference evidence="2" key="1">
    <citation type="submission" date="2020-01" db="EMBL/GenBank/DDBJ databases">
        <authorList>
            <person name="Meier V. D."/>
            <person name="Meier V D."/>
        </authorList>
    </citation>
    <scope>NUCLEOTIDE SEQUENCE</scope>
    <source>
        <strain evidence="2">HLG_WM_MAG_09</strain>
    </source>
</reference>
<feature type="transmembrane region" description="Helical" evidence="1">
    <location>
        <begin position="12"/>
        <end position="30"/>
    </location>
</feature>